<reference evidence="2 3" key="1">
    <citation type="submission" date="2018-09" db="EMBL/GenBank/DDBJ databases">
        <title>Nocardia yunnanensis sp. nov., an actinomycete isolated from a soil sample.</title>
        <authorList>
            <person name="Zhang J."/>
        </authorList>
    </citation>
    <scope>NUCLEOTIDE SEQUENCE [LARGE SCALE GENOMIC DNA]</scope>
    <source>
        <strain evidence="2 3">CFHS0054</strain>
    </source>
</reference>
<organism evidence="2 3">
    <name type="scientific">Nocardia yunnanensis</name>
    <dbReference type="NCBI Taxonomy" id="2382165"/>
    <lineage>
        <taxon>Bacteria</taxon>
        <taxon>Bacillati</taxon>
        <taxon>Actinomycetota</taxon>
        <taxon>Actinomycetes</taxon>
        <taxon>Mycobacteriales</taxon>
        <taxon>Nocardiaceae</taxon>
        <taxon>Nocardia</taxon>
    </lineage>
</organism>
<protein>
    <submittedName>
        <fullName evidence="2">Uncharacterized protein</fullName>
    </submittedName>
</protein>
<name>A0A386ZCR3_9NOCA</name>
<feature type="compositionally biased region" description="Basic and acidic residues" evidence="1">
    <location>
        <begin position="667"/>
        <end position="685"/>
    </location>
</feature>
<keyword evidence="3" id="KW-1185">Reference proteome</keyword>
<sequence>MRTTASTGWWREASRNDVTEAWCTARQWRQHSAVAATAEKRLTAQISERYGIDLTRTIAIDAPADAAAIHHLLTRAAWRQALAPDDAVHGDALADDPATRRAESEALYALVAEHARATRLAIDDGRHDATAAVAEAGLQAVGSGQQWLREFDRAPELAYARVLIAPDATTRLAIYDSAQRLHSHENNPLISDQGRSARIASEVAVVEELGEPGRTWLDAWRADPETAYHHVLDNRHIHKELEGRAEKIVSAQRRDAESLLRGRTEKWCATAGRAEILDAWSTARTWREDSPLAATIHDRLNSQILERFGLDLTADHATDLDQVRGLLDQAAWRVAAAKMDPTALTAAQAETDERQRHEHDQLYKLVTDHSAATDEYLSHGDNRSNTSDPGRGQRATAISAVEDQLRDVGPLGQRWLREFDADPHRAYARVLVAPDAPTRRQLHDAVQQLHDSQITGPTRTPRLDHDQAVTAVEATGDAGRRWLEAWRSNPHAAVRRVLEDRYTVTESLRAPKQPASRPTRRGRAASPRREPRPRPQPKTWTVSDLDKARGWLAEHDPEWLAVRDWKIANLSDTTSGRQSVENAIVERYRHATSPDPVEREGARATAIADHDSAERTDAIQTQLANRGVDPALQRIRMSLEQDNAIPLHAVVARPVSHAAEQVADQPRGVELDQHLGRAPDDALSL</sequence>
<dbReference type="AlphaFoldDB" id="A0A386ZCR3"/>
<feature type="region of interest" description="Disordered" evidence="1">
    <location>
        <begin position="505"/>
        <end position="543"/>
    </location>
</feature>
<evidence type="ECO:0000313" key="2">
    <source>
        <dbReference type="EMBL" id="AYF75296.1"/>
    </source>
</evidence>
<dbReference type="OrthoDB" id="4504523at2"/>
<evidence type="ECO:0000256" key="1">
    <source>
        <dbReference type="SAM" id="MobiDB-lite"/>
    </source>
</evidence>
<feature type="region of interest" description="Disordered" evidence="1">
    <location>
        <begin position="374"/>
        <end position="394"/>
    </location>
</feature>
<feature type="region of interest" description="Disordered" evidence="1">
    <location>
        <begin position="662"/>
        <end position="685"/>
    </location>
</feature>
<evidence type="ECO:0000313" key="3">
    <source>
        <dbReference type="Proteomes" id="UP000267164"/>
    </source>
</evidence>
<dbReference type="Proteomes" id="UP000267164">
    <property type="component" value="Chromosome"/>
</dbReference>
<gene>
    <name evidence="2" type="ORF">D7D52_17045</name>
</gene>
<dbReference type="EMBL" id="CP032568">
    <property type="protein sequence ID" value="AYF75296.1"/>
    <property type="molecule type" value="Genomic_DNA"/>
</dbReference>
<accession>A0A386ZCR3</accession>
<dbReference type="KEGG" id="nyu:D7D52_17045"/>
<proteinExistence type="predicted"/>